<dbReference type="AlphaFoldDB" id="A0A355VTH6"/>
<evidence type="ECO:0000313" key="10">
    <source>
        <dbReference type="Proteomes" id="UP000261088"/>
    </source>
</evidence>
<evidence type="ECO:0000313" key="17">
    <source>
        <dbReference type="Proteomes" id="UP000482671"/>
    </source>
</evidence>
<dbReference type="EMBL" id="WNDA01000020">
    <property type="protein sequence ID" value="MTU69943.1"/>
    <property type="molecule type" value="Genomic_DNA"/>
</dbReference>
<evidence type="ECO:0000313" key="5">
    <source>
        <dbReference type="EMBL" id="MTV02537.1"/>
    </source>
</evidence>
<evidence type="ECO:0000313" key="7">
    <source>
        <dbReference type="EMBL" id="RGZ49994.1"/>
    </source>
</evidence>
<dbReference type="EMBL" id="QSEF01000005">
    <property type="protein sequence ID" value="RGZ49994.1"/>
    <property type="molecule type" value="Genomic_DNA"/>
</dbReference>
<evidence type="ECO:0000313" key="12">
    <source>
        <dbReference type="Proteomes" id="UP000285173"/>
    </source>
</evidence>
<dbReference type="OrthoDB" id="1099156at2"/>
<dbReference type="Proteomes" id="UP000283732">
    <property type="component" value="Unassembled WGS sequence"/>
</dbReference>
<comment type="caution">
    <text evidence="9">The sequence shown here is derived from an EMBL/GenBank/DDBJ whole genome shotgun (WGS) entry which is preliminary data.</text>
</comment>
<evidence type="ECO:0000313" key="6">
    <source>
        <dbReference type="EMBL" id="RGN51008.1"/>
    </source>
</evidence>
<evidence type="ECO:0000313" key="4">
    <source>
        <dbReference type="EMBL" id="MTU69943.1"/>
    </source>
</evidence>
<dbReference type="GeneID" id="49204672"/>
<reference evidence="1" key="3">
    <citation type="submission" date="2022-01" db="EMBL/GenBank/DDBJ databases">
        <title>Novel bile acid biosynthetic pathways are enriched in the microbiome of centenarians.</title>
        <authorList>
            <person name="Sato Y."/>
            <person name="Atarashi K."/>
            <person name="Plichta R.D."/>
            <person name="Arai Y."/>
            <person name="Sasajima S."/>
            <person name="Kearney M.S."/>
            <person name="Suda W."/>
            <person name="Takeshita K."/>
            <person name="Sasaki T."/>
            <person name="Okamoto S."/>
            <person name="Skelly N.A."/>
            <person name="Okamura Y."/>
            <person name="Vlamakis H."/>
            <person name="Li Y."/>
            <person name="Tanoue T."/>
            <person name="Takei H."/>
            <person name="Nittono H."/>
            <person name="Narushima S."/>
            <person name="Irie J."/>
            <person name="Itoh H."/>
            <person name="Moriya K."/>
            <person name="Sugiura Y."/>
            <person name="Suematsu M."/>
            <person name="Moritoki N."/>
            <person name="Shibata S."/>
            <person name="Littman R.D."/>
            <person name="Fischbach A.M."/>
            <person name="Uwamino Y."/>
            <person name="Inoue T."/>
            <person name="Honda A."/>
            <person name="Hattori M."/>
            <person name="Murai T."/>
            <person name="Xavier J.R."/>
            <person name="Hirose N."/>
            <person name="Honda K."/>
        </authorList>
    </citation>
    <scope>NUCLEOTIDE SEQUENCE</scope>
    <source>
        <strain evidence="1">CE91-St3</strain>
    </source>
</reference>
<dbReference type="EMBL" id="WNDD01000013">
    <property type="protein sequence ID" value="MTV02537.1"/>
    <property type="molecule type" value="Genomic_DNA"/>
</dbReference>
<dbReference type="EMBL" id="BQNZ01000001">
    <property type="protein sequence ID" value="GKH70748.1"/>
    <property type="molecule type" value="Genomic_DNA"/>
</dbReference>
<dbReference type="EMBL" id="QRKC01000006">
    <property type="protein sequence ID" value="RHH76164.1"/>
    <property type="molecule type" value="Genomic_DNA"/>
</dbReference>
<dbReference type="EMBL" id="WNCR01000006">
    <property type="protein sequence ID" value="MTU30161.1"/>
    <property type="molecule type" value="Genomic_DNA"/>
</dbReference>
<dbReference type="STRING" id="46503.ERS852463_02185"/>
<evidence type="ECO:0000313" key="16">
    <source>
        <dbReference type="Proteomes" id="UP000448908"/>
    </source>
</evidence>
<proteinExistence type="predicted"/>
<dbReference type="EMBL" id="QSII01000045">
    <property type="protein sequence ID" value="RHC78613.1"/>
    <property type="molecule type" value="Genomic_DNA"/>
</dbReference>
<evidence type="ECO:0000313" key="2">
    <source>
        <dbReference type="EMBL" id="MTU30161.1"/>
    </source>
</evidence>
<keyword evidence="14" id="KW-1185">Reference proteome</keyword>
<evidence type="ECO:0000313" key="8">
    <source>
        <dbReference type="EMBL" id="RHC78613.1"/>
    </source>
</evidence>
<organism evidence="9 11">
    <name type="scientific">Parabacteroides merdae</name>
    <dbReference type="NCBI Taxonomy" id="46503"/>
    <lineage>
        <taxon>Bacteria</taxon>
        <taxon>Pseudomonadati</taxon>
        <taxon>Bacteroidota</taxon>
        <taxon>Bacteroidia</taxon>
        <taxon>Bacteroidales</taxon>
        <taxon>Tannerellaceae</taxon>
        <taxon>Parabacteroides</taxon>
    </lineage>
</organism>
<accession>A0A355VTH6</accession>
<reference evidence="14 15" key="2">
    <citation type="journal article" date="2019" name="Nat. Med.">
        <title>A library of human gut bacterial isolates paired with longitudinal multiomics data enables mechanistic microbiome research.</title>
        <authorList>
            <person name="Poyet M."/>
            <person name="Groussin M."/>
            <person name="Gibbons S.M."/>
            <person name="Avila-Pacheco J."/>
            <person name="Jiang X."/>
            <person name="Kearney S.M."/>
            <person name="Perrotta A.R."/>
            <person name="Berdy B."/>
            <person name="Zhao S."/>
            <person name="Lieberman T.D."/>
            <person name="Swanson P.K."/>
            <person name="Smith M."/>
            <person name="Roesemann S."/>
            <person name="Alexander J.E."/>
            <person name="Rich S.A."/>
            <person name="Livny J."/>
            <person name="Vlamakis H."/>
            <person name="Clish C."/>
            <person name="Bullock K."/>
            <person name="Deik A."/>
            <person name="Scott J."/>
            <person name="Pierce K.A."/>
            <person name="Xavier R.J."/>
            <person name="Alm E.J."/>
        </authorList>
    </citation>
    <scope>NUCLEOTIDE SEQUENCE [LARGE SCALE GENOMIC DNA]</scope>
    <source>
        <strain evidence="5 17">BIOML-A11</strain>
        <strain evidence="4 16">BIOML-A16</strain>
        <strain evidence="2 15">BIOML-A25</strain>
        <strain evidence="3 14">BIOML-A29</strain>
    </source>
</reference>
<dbReference type="Proteomes" id="UP000482671">
    <property type="component" value="Unassembled WGS sequence"/>
</dbReference>
<name>A0A355VTH6_9BACT</name>
<reference evidence="10 11" key="1">
    <citation type="submission" date="2018-08" db="EMBL/GenBank/DDBJ databases">
        <title>A genome reference for cultivated species of the human gut microbiota.</title>
        <authorList>
            <person name="Zou Y."/>
            <person name="Xue W."/>
            <person name="Luo G."/>
        </authorList>
    </citation>
    <scope>NUCLEOTIDE SEQUENCE [LARGE SCALE GENOMIC DNA]</scope>
    <source>
        <strain evidence="9 11">AM16-50</strain>
        <strain evidence="8 13">AM34-17</strain>
        <strain evidence="7 12">AM50-15</strain>
        <strain evidence="6 10">OM05-11AA</strain>
    </source>
</reference>
<evidence type="ECO:0000313" key="14">
    <source>
        <dbReference type="Proteomes" id="UP000434916"/>
    </source>
</evidence>
<dbReference type="EMBL" id="WNCN01000004">
    <property type="protein sequence ID" value="MTU38642.1"/>
    <property type="molecule type" value="Genomic_DNA"/>
</dbReference>
<evidence type="ECO:0000313" key="13">
    <source>
        <dbReference type="Proteomes" id="UP000286260"/>
    </source>
</evidence>
<dbReference type="Proteomes" id="UP001055114">
    <property type="component" value="Unassembled WGS sequence"/>
</dbReference>
<dbReference type="EMBL" id="QSUP01000013">
    <property type="protein sequence ID" value="RGN51008.1"/>
    <property type="molecule type" value="Genomic_DNA"/>
</dbReference>
<dbReference type="Proteomes" id="UP000448908">
    <property type="component" value="Unassembled WGS sequence"/>
</dbReference>
<dbReference type="Proteomes" id="UP000261088">
    <property type="component" value="Unassembled WGS sequence"/>
</dbReference>
<evidence type="ECO:0000313" key="1">
    <source>
        <dbReference type="EMBL" id="GKH70748.1"/>
    </source>
</evidence>
<dbReference type="RefSeq" id="WP_005640660.1">
    <property type="nucleotide sequence ID" value="NZ_BAABYG010000001.1"/>
</dbReference>
<dbReference type="Proteomes" id="UP000437446">
    <property type="component" value="Unassembled WGS sequence"/>
</dbReference>
<sequence length="153" mass="17034">MSANNAKVQAVIETTFNSAINKLAANEAGNCYSDLYVQVDAESGELLIYDEEDVLVEKTIIFDWVNTACDDDQFTQQVAATLKAVLAVLVTKKVFDNPCFLKPFSVSLTDEDFSVIEELLFLDDENLRLDDPLLKDLDADLDDFLAKLLSDVK</sequence>
<evidence type="ECO:0000313" key="15">
    <source>
        <dbReference type="Proteomes" id="UP000437446"/>
    </source>
</evidence>
<protein>
    <submittedName>
        <fullName evidence="9">Uncharacterized protein</fullName>
    </submittedName>
</protein>
<evidence type="ECO:0000313" key="11">
    <source>
        <dbReference type="Proteomes" id="UP000283732"/>
    </source>
</evidence>
<dbReference type="Proteomes" id="UP000286260">
    <property type="component" value="Unassembled WGS sequence"/>
</dbReference>
<evidence type="ECO:0000313" key="3">
    <source>
        <dbReference type="EMBL" id="MTU38642.1"/>
    </source>
</evidence>
<evidence type="ECO:0000313" key="9">
    <source>
        <dbReference type="EMBL" id="RHH76164.1"/>
    </source>
</evidence>
<dbReference type="Proteomes" id="UP000285173">
    <property type="component" value="Unassembled WGS sequence"/>
</dbReference>
<dbReference type="Proteomes" id="UP000434916">
    <property type="component" value="Unassembled WGS sequence"/>
</dbReference>
<gene>
    <name evidence="1" type="ORF">CE91St3_06110</name>
    <name evidence="9" type="ORF">DW191_13445</name>
    <name evidence="8" type="ORF">DW828_19445</name>
    <name evidence="7" type="ORF">DW986_04400</name>
    <name evidence="6" type="ORF">DXB61_11815</name>
    <name evidence="2" type="ORF">GMD66_13285</name>
    <name evidence="3" type="ORF">GMD82_03800</name>
    <name evidence="4" type="ORF">GMD92_12870</name>
    <name evidence="5" type="ORF">GME02_12935</name>
</gene>